<dbReference type="EMBL" id="LNKT01000045">
    <property type="protein sequence ID" value="KYJ86121.1"/>
    <property type="molecule type" value="Genomic_DNA"/>
</dbReference>
<comment type="caution">
    <text evidence="2">The sequence shown here is derived from an EMBL/GenBank/DDBJ whole genome shotgun (WGS) entry which is preliminary data.</text>
</comment>
<protein>
    <recommendedName>
        <fullName evidence="4">Small multi-drug export protein</fullName>
    </recommendedName>
</protein>
<sequence>MEKGNSFFNHTEGRILIFGLGLLGLFLLLILLSALFSPRSLQTLLSITATNIIFGRMAGLSIGIADQMDPLFLILFNFFIEAIMVLLLYPLFVQSWNKLEIIRYQPLHDFFERSKESAQKYQPYIKKYGIPGLIIFVLSPIAMTGPVVGSFIGYIIGFSHFKTLFTILSATLVAIILWVYLIRHFEELLVTYSNFISIGFLTAAILMGVWYLVKKYILE</sequence>
<evidence type="ECO:0000256" key="1">
    <source>
        <dbReference type="SAM" id="Phobius"/>
    </source>
</evidence>
<feature type="transmembrane region" description="Helical" evidence="1">
    <location>
        <begin position="43"/>
        <end position="65"/>
    </location>
</feature>
<evidence type="ECO:0000313" key="2">
    <source>
        <dbReference type="EMBL" id="KYJ86121.1"/>
    </source>
</evidence>
<keyword evidence="3" id="KW-1185">Reference proteome</keyword>
<organism evidence="2 3">
    <name type="scientific">Sulfurovum riftiae</name>
    <dbReference type="NCBI Taxonomy" id="1630136"/>
    <lineage>
        <taxon>Bacteria</taxon>
        <taxon>Pseudomonadati</taxon>
        <taxon>Campylobacterota</taxon>
        <taxon>Epsilonproteobacteria</taxon>
        <taxon>Campylobacterales</taxon>
        <taxon>Sulfurovaceae</taxon>
        <taxon>Sulfurovum</taxon>
    </lineage>
</organism>
<keyword evidence="1" id="KW-0812">Transmembrane</keyword>
<feature type="transmembrane region" description="Helical" evidence="1">
    <location>
        <begin position="15"/>
        <end position="36"/>
    </location>
</feature>
<dbReference type="InterPro" id="IPR009577">
    <property type="entry name" value="Sm_multidrug_ex"/>
</dbReference>
<dbReference type="STRING" id="1630136.AS592_01790"/>
<reference evidence="2 3" key="1">
    <citation type="submission" date="2015-11" db="EMBL/GenBank/DDBJ databases">
        <title>Draft genome of Sulfurovum riftiae 1812E, a member of the Epsilonproteobacteria isolated from the tube of the deep-sea hydrothermal vent tubewom Riftia pachyptila.</title>
        <authorList>
            <person name="Vetriani C."/>
            <person name="Giovannelli D."/>
        </authorList>
    </citation>
    <scope>NUCLEOTIDE SEQUENCE [LARGE SCALE GENOMIC DNA]</scope>
    <source>
        <strain evidence="2 3">1812E</strain>
    </source>
</reference>
<feature type="transmembrane region" description="Helical" evidence="1">
    <location>
        <begin position="189"/>
        <end position="213"/>
    </location>
</feature>
<feature type="transmembrane region" description="Helical" evidence="1">
    <location>
        <begin position="133"/>
        <end position="157"/>
    </location>
</feature>
<keyword evidence="1" id="KW-0472">Membrane</keyword>
<accession>A0A151CF23</accession>
<name>A0A151CF23_9BACT</name>
<evidence type="ECO:0008006" key="4">
    <source>
        <dbReference type="Google" id="ProtNLM"/>
    </source>
</evidence>
<feature type="transmembrane region" description="Helical" evidence="1">
    <location>
        <begin position="71"/>
        <end position="93"/>
    </location>
</feature>
<feature type="transmembrane region" description="Helical" evidence="1">
    <location>
        <begin position="163"/>
        <end position="182"/>
    </location>
</feature>
<gene>
    <name evidence="2" type="ORF">AS592_01790</name>
</gene>
<evidence type="ECO:0000313" key="3">
    <source>
        <dbReference type="Proteomes" id="UP000075359"/>
    </source>
</evidence>
<dbReference type="AlphaFoldDB" id="A0A151CF23"/>
<proteinExistence type="predicted"/>
<dbReference type="Proteomes" id="UP000075359">
    <property type="component" value="Unassembled WGS sequence"/>
</dbReference>
<dbReference type="RefSeq" id="WP_067331528.1">
    <property type="nucleotide sequence ID" value="NZ_LNKT01000045.1"/>
</dbReference>
<dbReference type="Pfam" id="PF06695">
    <property type="entry name" value="Sm_multidrug_ex"/>
    <property type="match status" value="1"/>
</dbReference>
<dbReference type="OrthoDB" id="5420154at2"/>
<keyword evidence="1" id="KW-1133">Transmembrane helix</keyword>